<accession>A0AAW9AA10</accession>
<comment type="caution">
    <text evidence="2">The sequence shown here is derived from an EMBL/GenBank/DDBJ whole genome shotgun (WGS) entry which is preliminary data.</text>
</comment>
<proteinExistence type="predicted"/>
<keyword evidence="1" id="KW-0812">Transmembrane</keyword>
<name>A0AAW9AA10_9BACL</name>
<keyword evidence="1" id="KW-1133">Transmembrane helix</keyword>
<feature type="transmembrane region" description="Helical" evidence="1">
    <location>
        <begin position="12"/>
        <end position="35"/>
    </location>
</feature>
<sequence>MLGKFTLSPLVYIVFGGMAIWAIKLAGGVGPILAYSGAGVSGNN</sequence>
<reference evidence="2 3" key="1">
    <citation type="submission" date="2023-06" db="EMBL/GenBank/DDBJ databases">
        <title>Sporosarcina sp. nov., isolated from Korean traditional fermented seafood 'Jeotgal'.</title>
        <authorList>
            <person name="Yang A.I."/>
            <person name="Shin N.-R."/>
        </authorList>
    </citation>
    <scope>NUCLEOTIDE SEQUENCE [LARGE SCALE GENOMIC DNA]</scope>
    <source>
        <strain evidence="2 3">KCTC43456</strain>
    </source>
</reference>
<gene>
    <name evidence="2" type="ORF">QTL97_03565</name>
</gene>
<keyword evidence="1" id="KW-0472">Membrane</keyword>
<keyword evidence="3" id="KW-1185">Reference proteome</keyword>
<evidence type="ECO:0000313" key="3">
    <source>
        <dbReference type="Proteomes" id="UP001271648"/>
    </source>
</evidence>
<evidence type="ECO:0000313" key="2">
    <source>
        <dbReference type="EMBL" id="MDW0116021.1"/>
    </source>
</evidence>
<protein>
    <submittedName>
        <fullName evidence="2">Uncharacterized protein</fullName>
    </submittedName>
</protein>
<dbReference type="AlphaFoldDB" id="A0AAW9AA10"/>
<dbReference type="EMBL" id="JAUBDJ010000001">
    <property type="protein sequence ID" value="MDW0116021.1"/>
    <property type="molecule type" value="Genomic_DNA"/>
</dbReference>
<organism evidence="2 3">
    <name type="scientific">Sporosarcina thermotolerans</name>
    <dbReference type="NCBI Taxonomy" id="633404"/>
    <lineage>
        <taxon>Bacteria</taxon>
        <taxon>Bacillati</taxon>
        <taxon>Bacillota</taxon>
        <taxon>Bacilli</taxon>
        <taxon>Bacillales</taxon>
        <taxon>Caryophanaceae</taxon>
        <taxon>Sporosarcina</taxon>
    </lineage>
</organism>
<dbReference type="RefSeq" id="WP_283734505.1">
    <property type="nucleotide sequence ID" value="NZ_CP125968.1"/>
</dbReference>
<evidence type="ECO:0000256" key="1">
    <source>
        <dbReference type="SAM" id="Phobius"/>
    </source>
</evidence>
<dbReference type="Proteomes" id="UP001271648">
    <property type="component" value="Unassembled WGS sequence"/>
</dbReference>